<evidence type="ECO:0000256" key="1">
    <source>
        <dbReference type="ARBA" id="ARBA00004123"/>
    </source>
</evidence>
<proteinExistence type="inferred from homology"/>
<keyword evidence="15" id="KW-0966">Cell projection</keyword>
<evidence type="ECO:0000256" key="16">
    <source>
        <dbReference type="SAM" id="MobiDB-lite"/>
    </source>
</evidence>
<feature type="compositionally biased region" description="Low complexity" evidence="16">
    <location>
        <begin position="14"/>
        <end position="28"/>
    </location>
</feature>
<dbReference type="GO" id="GO:0005813">
    <property type="term" value="C:centrosome"/>
    <property type="evidence" value="ECO:0007669"/>
    <property type="project" value="UniProtKB-SubCell"/>
</dbReference>
<evidence type="ECO:0000256" key="15">
    <source>
        <dbReference type="ARBA" id="ARBA00023273"/>
    </source>
</evidence>
<keyword evidence="13" id="KW-0458">Lysosome</keyword>
<keyword evidence="14" id="KW-0539">Nucleus</keyword>
<feature type="region of interest" description="Disordered" evidence="16">
    <location>
        <begin position="86"/>
        <end position="106"/>
    </location>
</feature>
<evidence type="ECO:0000256" key="5">
    <source>
        <dbReference type="ARBA" id="ARBA00004514"/>
    </source>
</evidence>
<accession>A0A8J4Q0R6</accession>
<keyword evidence="9" id="KW-0343">GTPase activation</keyword>
<gene>
    <name evidence="18" type="ORF">CYY_000873</name>
</gene>
<dbReference type="Pfam" id="PF11704">
    <property type="entry name" value="Folliculin"/>
    <property type="match status" value="1"/>
</dbReference>
<feature type="region of interest" description="Disordered" evidence="16">
    <location>
        <begin position="1"/>
        <end position="48"/>
    </location>
</feature>
<reference evidence="18" key="1">
    <citation type="submission" date="2020-01" db="EMBL/GenBank/DDBJ databases">
        <title>Development of genomics and gene disruption for Polysphondylium violaceum indicates a role for the polyketide synthase stlB in stalk morphogenesis.</title>
        <authorList>
            <person name="Narita B."/>
            <person name="Kawabe Y."/>
            <person name="Kin K."/>
            <person name="Saito T."/>
            <person name="Gibbs R."/>
            <person name="Kuspa A."/>
            <person name="Muzny D."/>
            <person name="Queller D."/>
            <person name="Richards S."/>
            <person name="Strassman J."/>
            <person name="Sucgang R."/>
            <person name="Worley K."/>
            <person name="Schaap P."/>
        </authorList>
    </citation>
    <scope>NUCLEOTIDE SEQUENCE</scope>
    <source>
        <strain evidence="18">QSvi11</strain>
    </source>
</reference>
<evidence type="ECO:0000256" key="10">
    <source>
        <dbReference type="ARBA" id="ARBA00022490"/>
    </source>
</evidence>
<dbReference type="AlphaFoldDB" id="A0A8J4Q0R6"/>
<keyword evidence="19" id="KW-1185">Reference proteome</keyword>
<dbReference type="PANTHER" id="PTHR31441">
    <property type="entry name" value="FOLLICULIN FAMILY MEMBER"/>
    <property type="match status" value="1"/>
</dbReference>
<evidence type="ECO:0000256" key="13">
    <source>
        <dbReference type="ARBA" id="ARBA00023228"/>
    </source>
</evidence>
<dbReference type="InterPro" id="IPR037520">
    <property type="entry name" value="Folliculin/SMCR8_longin"/>
</dbReference>
<evidence type="ECO:0000256" key="6">
    <source>
        <dbReference type="ARBA" id="ARBA00004656"/>
    </source>
</evidence>
<keyword evidence="12" id="KW-0206">Cytoskeleton</keyword>
<evidence type="ECO:0000256" key="9">
    <source>
        <dbReference type="ARBA" id="ARBA00022468"/>
    </source>
</evidence>
<evidence type="ECO:0000313" key="19">
    <source>
        <dbReference type="Proteomes" id="UP000695562"/>
    </source>
</evidence>
<evidence type="ECO:0000256" key="3">
    <source>
        <dbReference type="ARBA" id="ARBA00004186"/>
    </source>
</evidence>
<evidence type="ECO:0000256" key="14">
    <source>
        <dbReference type="ARBA" id="ARBA00023242"/>
    </source>
</evidence>
<comment type="caution">
    <text evidence="18">The sequence shown here is derived from an EMBL/GenBank/DDBJ whole genome shotgun (WGS) entry which is preliminary data.</text>
</comment>
<dbReference type="GO" id="GO:0005829">
    <property type="term" value="C:cytosol"/>
    <property type="evidence" value="ECO:0007669"/>
    <property type="project" value="UniProtKB-SubCell"/>
</dbReference>
<feature type="compositionally biased region" description="Low complexity" evidence="16">
    <location>
        <begin position="37"/>
        <end position="48"/>
    </location>
</feature>
<dbReference type="Gene3D" id="1.10.10.1730">
    <property type="entry name" value="Folliculin"/>
    <property type="match status" value="1"/>
</dbReference>
<feature type="region of interest" description="Disordered" evidence="16">
    <location>
        <begin position="425"/>
        <end position="455"/>
    </location>
</feature>
<keyword evidence="10" id="KW-0963">Cytoplasm</keyword>
<evidence type="ECO:0000256" key="12">
    <source>
        <dbReference type="ARBA" id="ARBA00023212"/>
    </source>
</evidence>
<dbReference type="InterPro" id="IPR032035">
    <property type="entry name" value="Folliculin_DENN"/>
</dbReference>
<dbReference type="OrthoDB" id="5599713at2759"/>
<dbReference type="Gene3D" id="3.40.50.12430">
    <property type="match status" value="1"/>
</dbReference>
<dbReference type="InterPro" id="IPR021713">
    <property type="entry name" value="Folliculin"/>
</dbReference>
<dbReference type="PROSITE" id="PS51834">
    <property type="entry name" value="DENN_FLCN_SMCR8"/>
    <property type="match status" value="1"/>
</dbReference>
<keyword evidence="11" id="KW-0472">Membrane</keyword>
<dbReference type="GO" id="GO:0005634">
    <property type="term" value="C:nucleus"/>
    <property type="evidence" value="ECO:0007669"/>
    <property type="project" value="UniProtKB-SubCell"/>
</dbReference>
<comment type="subcellular location">
    <subcellularLocation>
        <location evidence="2">Cell projection</location>
        <location evidence="2">Cilium</location>
    </subcellularLocation>
    <subcellularLocation>
        <location evidence="4">Cytoplasm</location>
        <location evidence="4">Cytoskeleton</location>
        <location evidence="4">Microtubule organizing center</location>
        <location evidence="4">Centrosome</location>
    </subcellularLocation>
    <subcellularLocation>
        <location evidence="3">Cytoplasm</location>
        <location evidence="3">Cytoskeleton</location>
        <location evidence="3">Spindle</location>
    </subcellularLocation>
    <subcellularLocation>
        <location evidence="5">Cytoplasm</location>
        <location evidence="5">Cytosol</location>
    </subcellularLocation>
    <subcellularLocation>
        <location evidence="6">Lysosome membrane</location>
    </subcellularLocation>
    <subcellularLocation>
        <location evidence="1">Nucleus</location>
    </subcellularLocation>
</comment>
<protein>
    <recommendedName>
        <fullName evidence="8">Folliculin</fullName>
    </recommendedName>
</protein>
<dbReference type="GO" id="GO:0005765">
    <property type="term" value="C:lysosomal membrane"/>
    <property type="evidence" value="ECO:0007669"/>
    <property type="project" value="UniProtKB-SubCell"/>
</dbReference>
<evidence type="ECO:0000256" key="11">
    <source>
        <dbReference type="ARBA" id="ARBA00023136"/>
    </source>
</evidence>
<dbReference type="EMBL" id="AJWJ01000018">
    <property type="protein sequence ID" value="KAF2077828.1"/>
    <property type="molecule type" value="Genomic_DNA"/>
</dbReference>
<dbReference type="InterPro" id="IPR044886">
    <property type="entry name" value="FLCN_DENN_C_sf"/>
</dbReference>
<sequence>MIKVKIPSFVNDNTSTTSSSSSSSSSSTIPVQDKEANGNNNNNNNTTGSYDFHQSTIVLTHFCEAHGPSVIFTTQTEFSSLPPITEQQQLNEEQQQQQQDQYKKQSLKSSINLETFNDIEMNNSKDEIVISNFTEESNSTNTIESTSTPPIQPVSLSVFFQQQQSNSNNNSNNIQDGQQYYNNHLSNRVGKQYHVLINNTKETTTTTTNTTGSKCHTCTSISQGTALLSQDLINNNVYYVSTHQPSNNSYSQIRNACVRSLSCEVVPEKEGPVFISSSEGTWLSYIFKINDSRARGLKRSYGFLFLLNESSCIINYVNWIIHCFKTLAEEIKRKSEVIYEREKSQKTHNTVVMANINRYRTINLKPLIELIEDPYFFNRLHNSFSNILSQCQAKYHLLKGSTNYILSEQHDIIKDLKKVIIKHNNINNNSSNNNSNSNSNNNSNMNSSYSSNSNNNNNNMMMMMGSLTSLLLDEALFPIKGELINSLGHIYRIVGEKGISSLIYNTIVGNQVIIRGSSKSLVESLVKTLSNLIPQECCLIDSYSDTFKELWECNILGIASDVIIPRHIDNDNTAIIDIEYYDRSNEPDDIDHPNRSTIDINETGPSFPTTMGDAIETVLRQNYPSVIESTHLKMIKDEWINKSKAFYGLKTIIENERDKRLYGFLNILNCHHPEKDRDILKFWSSCAKRSFIQMEKKT</sequence>
<evidence type="ECO:0000256" key="4">
    <source>
        <dbReference type="ARBA" id="ARBA00004300"/>
    </source>
</evidence>
<dbReference type="InterPro" id="IPR037521">
    <property type="entry name" value="FLCN/SMCR8_DENN"/>
</dbReference>
<dbReference type="Pfam" id="PF16692">
    <property type="entry name" value="Folliculin_C"/>
    <property type="match status" value="1"/>
</dbReference>
<name>A0A8J4Q0R6_9MYCE</name>
<organism evidence="18 19">
    <name type="scientific">Polysphondylium violaceum</name>
    <dbReference type="NCBI Taxonomy" id="133409"/>
    <lineage>
        <taxon>Eukaryota</taxon>
        <taxon>Amoebozoa</taxon>
        <taxon>Evosea</taxon>
        <taxon>Eumycetozoa</taxon>
        <taxon>Dictyostelia</taxon>
        <taxon>Dictyosteliales</taxon>
        <taxon>Dictyosteliaceae</taxon>
        <taxon>Polysphondylium</taxon>
    </lineage>
</organism>
<comment type="similarity">
    <text evidence="7">Belongs to the folliculin family.</text>
</comment>
<evidence type="ECO:0000259" key="17">
    <source>
        <dbReference type="PROSITE" id="PS51834"/>
    </source>
</evidence>
<feature type="compositionally biased region" description="Low complexity" evidence="16">
    <location>
        <begin position="86"/>
        <end position="100"/>
    </location>
</feature>
<dbReference type="GO" id="GO:1904263">
    <property type="term" value="P:positive regulation of TORC1 signaling"/>
    <property type="evidence" value="ECO:0007669"/>
    <property type="project" value="TreeGrafter"/>
</dbReference>
<dbReference type="Proteomes" id="UP000695562">
    <property type="component" value="Unassembled WGS sequence"/>
</dbReference>
<dbReference type="GO" id="GO:0005929">
    <property type="term" value="C:cilium"/>
    <property type="evidence" value="ECO:0007669"/>
    <property type="project" value="UniProtKB-SubCell"/>
</dbReference>
<evidence type="ECO:0000256" key="7">
    <source>
        <dbReference type="ARBA" id="ARBA00009987"/>
    </source>
</evidence>
<feature type="domain" description="UDENN FLCN/SMCR8-type" evidence="17">
    <location>
        <begin position="219"/>
        <end position="688"/>
    </location>
</feature>
<dbReference type="GO" id="GO:0005096">
    <property type="term" value="F:GTPase activator activity"/>
    <property type="evidence" value="ECO:0007669"/>
    <property type="project" value="UniProtKB-KW"/>
</dbReference>
<evidence type="ECO:0000313" key="18">
    <source>
        <dbReference type="EMBL" id="KAF2077828.1"/>
    </source>
</evidence>
<dbReference type="PANTHER" id="PTHR31441:SF2">
    <property type="entry name" value="FOLLICULIN"/>
    <property type="match status" value="1"/>
</dbReference>
<evidence type="ECO:0000256" key="2">
    <source>
        <dbReference type="ARBA" id="ARBA00004138"/>
    </source>
</evidence>
<dbReference type="GO" id="GO:0005819">
    <property type="term" value="C:spindle"/>
    <property type="evidence" value="ECO:0007669"/>
    <property type="project" value="UniProtKB-SubCell"/>
</dbReference>
<evidence type="ECO:0000256" key="8">
    <source>
        <dbReference type="ARBA" id="ARBA00021824"/>
    </source>
</evidence>